<evidence type="ECO:0000313" key="2">
    <source>
        <dbReference type="Proteomes" id="UP000199169"/>
    </source>
</evidence>
<evidence type="ECO:0000313" key="1">
    <source>
        <dbReference type="EMBL" id="SBT04703.1"/>
    </source>
</evidence>
<dbReference type="AlphaFoldDB" id="A0A1A8XL74"/>
<reference evidence="2" key="1">
    <citation type="submission" date="2016-06" db="EMBL/GenBank/DDBJ databases">
        <authorList>
            <person name="McIlroy S.J."/>
            <person name="Karst S.M."/>
            <person name="Albertsen M."/>
        </authorList>
    </citation>
    <scope>NUCLEOTIDE SEQUENCE [LARGE SCALE GENOMIC DNA]</scope>
</reference>
<sequence>MDQAAPLAASFALTASRFPPVADLLR</sequence>
<dbReference type="Proteomes" id="UP000199169">
    <property type="component" value="Unassembled WGS sequence"/>
</dbReference>
<name>A0A1A8XL74_9PROT</name>
<dbReference type="STRING" id="1860102.ACCAA_180003"/>
<gene>
    <name evidence="1" type="ORF">ACCAA_180003</name>
</gene>
<organism evidence="1 2">
    <name type="scientific">Candidatus Accumulibacter aalborgensis</name>
    <dbReference type="NCBI Taxonomy" id="1860102"/>
    <lineage>
        <taxon>Bacteria</taxon>
        <taxon>Pseudomonadati</taxon>
        <taxon>Pseudomonadota</taxon>
        <taxon>Betaproteobacteria</taxon>
        <taxon>Candidatus Accumulibacter</taxon>
    </lineage>
</organism>
<accession>A0A1A8XL74</accession>
<keyword evidence="2" id="KW-1185">Reference proteome</keyword>
<protein>
    <submittedName>
        <fullName evidence="1">Uncharacterized protein</fullName>
    </submittedName>
</protein>
<proteinExistence type="predicted"/>
<dbReference type="EMBL" id="FLQX01000090">
    <property type="protein sequence ID" value="SBT04703.1"/>
    <property type="molecule type" value="Genomic_DNA"/>
</dbReference>